<dbReference type="AlphaFoldDB" id="A0A5J4YSM8"/>
<organism evidence="1 2">
    <name type="scientific">Porphyridium purpureum</name>
    <name type="common">Red alga</name>
    <name type="synonym">Porphyridium cruentum</name>
    <dbReference type="NCBI Taxonomy" id="35688"/>
    <lineage>
        <taxon>Eukaryota</taxon>
        <taxon>Rhodophyta</taxon>
        <taxon>Bangiophyceae</taxon>
        <taxon>Porphyridiales</taxon>
        <taxon>Porphyridiaceae</taxon>
        <taxon>Porphyridium</taxon>
    </lineage>
</organism>
<proteinExistence type="predicted"/>
<gene>
    <name evidence="1" type="ORF">FVE85_8882</name>
</gene>
<name>A0A5J4YSM8_PORPP</name>
<accession>A0A5J4YSM8</accession>
<protein>
    <submittedName>
        <fullName evidence="1">Uncharacterized protein</fullName>
    </submittedName>
</protein>
<sequence length="107" mass="12129">MSGRSGQAKHLPLACVTRFEYLIGFKLSTDFFSSTQSCLSLTSPTSRPKLEDITNVCLDRLGQLQSLRNEMILSIDVWSRRIAKIMVLKRPLLAAMAFTILLDCRRH</sequence>
<evidence type="ECO:0000313" key="2">
    <source>
        <dbReference type="Proteomes" id="UP000324585"/>
    </source>
</evidence>
<keyword evidence="2" id="KW-1185">Reference proteome</keyword>
<evidence type="ECO:0000313" key="1">
    <source>
        <dbReference type="EMBL" id="KAA8493437.1"/>
    </source>
</evidence>
<reference evidence="2" key="1">
    <citation type="journal article" date="2019" name="Nat. Commun.">
        <title>Expansion of phycobilisome linker gene families in mesophilic red algae.</title>
        <authorList>
            <person name="Lee J."/>
            <person name="Kim D."/>
            <person name="Bhattacharya D."/>
            <person name="Yoon H.S."/>
        </authorList>
    </citation>
    <scope>NUCLEOTIDE SEQUENCE [LARGE SCALE GENOMIC DNA]</scope>
    <source>
        <strain evidence="2">CCMP 1328</strain>
    </source>
</reference>
<dbReference type="EMBL" id="VRMN01000007">
    <property type="protein sequence ID" value="KAA8493437.1"/>
    <property type="molecule type" value="Genomic_DNA"/>
</dbReference>
<dbReference type="Proteomes" id="UP000324585">
    <property type="component" value="Unassembled WGS sequence"/>
</dbReference>
<comment type="caution">
    <text evidence="1">The sequence shown here is derived from an EMBL/GenBank/DDBJ whole genome shotgun (WGS) entry which is preliminary data.</text>
</comment>